<evidence type="ECO:0000313" key="3">
    <source>
        <dbReference type="Proteomes" id="UP000433577"/>
    </source>
</evidence>
<dbReference type="Proteomes" id="UP000433577">
    <property type="component" value="Chromosome 1"/>
</dbReference>
<gene>
    <name evidence="2" type="ORF">FAZ98_07960</name>
</gene>
<accession>A0A7Z2JFN4</accession>
<sequence length="108" mass="12258">MEFVVVTAIVAVSFGAAATWLLATRLPESWLERSASEGRYAHLGIDETQPDEAEPPRMQARTDARRVRRANARRQIQRAAQMMRTLRQRHGAQTAADCALERQDKRRA</sequence>
<dbReference type="RefSeq" id="WP_158950419.1">
    <property type="nucleotide sequence ID" value="NZ_CP046913.1"/>
</dbReference>
<keyword evidence="3" id="KW-1185">Reference proteome</keyword>
<evidence type="ECO:0000313" key="2">
    <source>
        <dbReference type="EMBL" id="QGZ61674.1"/>
    </source>
</evidence>
<dbReference type="OrthoDB" id="9115484at2"/>
<reference evidence="2 3" key="1">
    <citation type="submission" date="2019-12" db="EMBL/GenBank/DDBJ databases">
        <title>Paraburkholderia acidiphila 7Q-K02 sp. nov and Paraburkholderia acidisoli DHF22 sp. nov., two strains isolated from forest soil.</title>
        <authorList>
            <person name="Gao Z."/>
            <person name="Qiu L."/>
        </authorList>
    </citation>
    <scope>NUCLEOTIDE SEQUENCE [LARGE SCALE GENOMIC DNA]</scope>
    <source>
        <strain evidence="2 3">DHF22</strain>
    </source>
</reference>
<dbReference type="EMBL" id="CP046913">
    <property type="protein sequence ID" value="QGZ61674.1"/>
    <property type="molecule type" value="Genomic_DNA"/>
</dbReference>
<feature type="region of interest" description="Disordered" evidence="1">
    <location>
        <begin position="41"/>
        <end position="68"/>
    </location>
</feature>
<name>A0A7Z2JFN4_9BURK</name>
<evidence type="ECO:0000256" key="1">
    <source>
        <dbReference type="SAM" id="MobiDB-lite"/>
    </source>
</evidence>
<proteinExistence type="predicted"/>
<feature type="region of interest" description="Disordered" evidence="1">
    <location>
        <begin position="86"/>
        <end position="108"/>
    </location>
</feature>
<protein>
    <submittedName>
        <fullName evidence="2">Uncharacterized protein</fullName>
    </submittedName>
</protein>
<dbReference type="AlphaFoldDB" id="A0A7Z2JFN4"/>
<organism evidence="2 3">
    <name type="scientific">Paraburkholderia acidisoli</name>
    <dbReference type="NCBI Taxonomy" id="2571748"/>
    <lineage>
        <taxon>Bacteria</taxon>
        <taxon>Pseudomonadati</taxon>
        <taxon>Pseudomonadota</taxon>
        <taxon>Betaproteobacteria</taxon>
        <taxon>Burkholderiales</taxon>
        <taxon>Burkholderiaceae</taxon>
        <taxon>Paraburkholderia</taxon>
    </lineage>
</organism>
<dbReference type="KEGG" id="pacs:FAZ98_07960"/>
<feature type="compositionally biased region" description="Basic and acidic residues" evidence="1">
    <location>
        <begin position="99"/>
        <end position="108"/>
    </location>
</feature>